<evidence type="ECO:0000313" key="1">
    <source>
        <dbReference type="EMBL" id="SFN16772.1"/>
    </source>
</evidence>
<reference evidence="2" key="1">
    <citation type="submission" date="2016-10" db="EMBL/GenBank/DDBJ databases">
        <authorList>
            <person name="Varghese N."/>
            <person name="Submissions S."/>
        </authorList>
    </citation>
    <scope>NUCLEOTIDE SEQUENCE [LARGE SCALE GENOMIC DNA]</scope>
    <source>
        <strain evidence="2">DSM 4002</strain>
    </source>
</reference>
<proteinExistence type="predicted"/>
<dbReference type="AlphaFoldDB" id="A0A1I4WTU7"/>
<dbReference type="RefSeq" id="WP_024980833.1">
    <property type="nucleotide sequence ID" value="NZ_CBCRUM010000013.1"/>
</dbReference>
<evidence type="ECO:0000313" key="2">
    <source>
        <dbReference type="Proteomes" id="UP000182961"/>
    </source>
</evidence>
<protein>
    <submittedName>
        <fullName evidence="1">Uncharacterized protein</fullName>
    </submittedName>
</protein>
<accession>A0A1I4WTU7</accession>
<gene>
    <name evidence="1" type="ORF">SAMN05444143_10795</name>
</gene>
<dbReference type="Proteomes" id="UP000182961">
    <property type="component" value="Unassembled WGS sequence"/>
</dbReference>
<sequence>MNEHLKELLTPENVLSYSNACYKVCEILIELKDENYKRLIIPSRGAYPFYNGALTSINFLTDSRSERMNFNLHFDLWLLPYTSDWGQADIKTNSKAVRKFWSKILADSIRKESTPYTFFYNKLVDLIGSRLTINTTDLKVDKYYKNNNIDNEKFIFIDTAISGKAICDIIESFYEFNLTDFFIIMITDCDGNKLKPEYKKIIEKEKQLNRLIQINVKNIYSEDASPLLNTGISSIVFPSLIERAYNEIDEFKKNQFVGAGLWFIDSVSHLKELNPKINGVRGILATLNYRGLSNIFGKEDIWFEESTKDEVENMIKRLGNFNLLDGSSTKELIYDRISSRKTKFEEDVDVSSSHIIRINLHQDIITELIKPIKYK</sequence>
<name>A0A1I4WTU7_9FLAO</name>
<organism evidence="1 2">
    <name type="scientific">Flavobacterium succinicans</name>
    <dbReference type="NCBI Taxonomy" id="29536"/>
    <lineage>
        <taxon>Bacteria</taxon>
        <taxon>Pseudomonadati</taxon>
        <taxon>Bacteroidota</taxon>
        <taxon>Flavobacteriia</taxon>
        <taxon>Flavobacteriales</taxon>
        <taxon>Flavobacteriaceae</taxon>
        <taxon>Flavobacterium</taxon>
    </lineage>
</organism>
<dbReference type="EMBL" id="FOUT01000007">
    <property type="protein sequence ID" value="SFN16772.1"/>
    <property type="molecule type" value="Genomic_DNA"/>
</dbReference>
<keyword evidence="2" id="KW-1185">Reference proteome</keyword>